<keyword evidence="1" id="KW-0812">Transmembrane</keyword>
<dbReference type="EMBL" id="QTJW01000007">
    <property type="protein sequence ID" value="RGD70508.1"/>
    <property type="molecule type" value="Genomic_DNA"/>
</dbReference>
<evidence type="ECO:0000313" key="7">
    <source>
        <dbReference type="Proteomes" id="UP000261023"/>
    </source>
</evidence>
<evidence type="ECO:0000256" key="1">
    <source>
        <dbReference type="SAM" id="Phobius"/>
    </source>
</evidence>
<feature type="transmembrane region" description="Helical" evidence="1">
    <location>
        <begin position="83"/>
        <end position="116"/>
    </location>
</feature>
<protein>
    <submittedName>
        <fullName evidence="3 4">Tripartite tricarboxylate transporter TctB family</fullName>
    </submittedName>
</protein>
<dbReference type="Pfam" id="PF07331">
    <property type="entry name" value="TctB"/>
    <property type="match status" value="1"/>
</dbReference>
<dbReference type="EMBL" id="CYZE01000003">
    <property type="protein sequence ID" value="CUN91836.1"/>
    <property type="molecule type" value="Genomic_DNA"/>
</dbReference>
<keyword evidence="1" id="KW-1133">Transmembrane helix</keyword>
<dbReference type="Proteomes" id="UP000263014">
    <property type="component" value="Unassembled WGS sequence"/>
</dbReference>
<dbReference type="Proteomes" id="UP000095651">
    <property type="component" value="Unassembled WGS sequence"/>
</dbReference>
<dbReference type="InterPro" id="IPR009936">
    <property type="entry name" value="DUF1468"/>
</dbReference>
<keyword evidence="1" id="KW-0472">Membrane</keyword>
<dbReference type="RefSeq" id="WP_002602644.1">
    <property type="nucleotide sequence ID" value="NZ_CABIXC010000003.1"/>
</dbReference>
<dbReference type="Proteomes" id="UP000261023">
    <property type="component" value="Unassembled WGS sequence"/>
</dbReference>
<feature type="transmembrane region" description="Helical" evidence="1">
    <location>
        <begin position="47"/>
        <end position="67"/>
    </location>
</feature>
<reference evidence="7 8" key="2">
    <citation type="submission" date="2018-08" db="EMBL/GenBank/DDBJ databases">
        <title>A genome reference for cultivated species of the human gut microbiota.</title>
        <authorList>
            <person name="Zou Y."/>
            <person name="Xue W."/>
            <person name="Luo G."/>
        </authorList>
    </citation>
    <scope>NUCLEOTIDE SEQUENCE [LARGE SCALE GENOMIC DNA]</scope>
    <source>
        <strain evidence="4 7">AF19-13AC</strain>
        <strain evidence="5 8">TM09-12</strain>
    </source>
</reference>
<reference evidence="3 6" key="1">
    <citation type="submission" date="2015-09" db="EMBL/GenBank/DDBJ databases">
        <authorList>
            <consortium name="Pathogen Informatics"/>
        </authorList>
    </citation>
    <scope>NUCLEOTIDE SEQUENCE [LARGE SCALE GENOMIC DNA]</scope>
    <source>
        <strain evidence="3 6">2789STDY5608850</strain>
    </source>
</reference>
<dbReference type="EMBL" id="QSON01000025">
    <property type="protein sequence ID" value="RGI96195.1"/>
    <property type="molecule type" value="Genomic_DNA"/>
</dbReference>
<feature type="domain" description="DUF1468" evidence="2">
    <location>
        <begin position="10"/>
        <end position="146"/>
    </location>
</feature>
<dbReference type="OrthoDB" id="2040025at2"/>
<name>A0A174AWF6_9FIRM</name>
<dbReference type="AlphaFoldDB" id="A0A174AWF6"/>
<evidence type="ECO:0000313" key="3">
    <source>
        <dbReference type="EMBL" id="CUN91836.1"/>
    </source>
</evidence>
<evidence type="ECO:0000313" key="4">
    <source>
        <dbReference type="EMBL" id="RGD70508.1"/>
    </source>
</evidence>
<evidence type="ECO:0000259" key="2">
    <source>
        <dbReference type="Pfam" id="PF07331"/>
    </source>
</evidence>
<feature type="transmembrane region" description="Helical" evidence="1">
    <location>
        <begin position="7"/>
        <end position="27"/>
    </location>
</feature>
<proteinExistence type="predicted"/>
<accession>A0A174AWF6</accession>
<dbReference type="GeneID" id="86064419"/>
<evidence type="ECO:0000313" key="6">
    <source>
        <dbReference type="Proteomes" id="UP000095651"/>
    </source>
</evidence>
<gene>
    <name evidence="4" type="ORF">DWX31_12625</name>
    <name evidence="5" type="ORF">DXD79_30225</name>
    <name evidence="3" type="ORF">ERS852407_01380</name>
</gene>
<sequence>MKVKYRTNLWAGIVSVIFGLAVLWLIPAQIGTEYSSGNSLTSRAVPGGAAILFIVCGAALIVQSLILKKDTVRELNLAKEGKAFLYMAVFGIYVILFDYSFIVASIFLGAATLLFTKSKKKLYYMIVIITVFVLYLLFTQVLHVRLK</sequence>
<evidence type="ECO:0000313" key="5">
    <source>
        <dbReference type="EMBL" id="RGI96195.1"/>
    </source>
</evidence>
<organism evidence="3 6">
    <name type="scientific">Hungatella hathewayi</name>
    <dbReference type="NCBI Taxonomy" id="154046"/>
    <lineage>
        <taxon>Bacteria</taxon>
        <taxon>Bacillati</taxon>
        <taxon>Bacillota</taxon>
        <taxon>Clostridia</taxon>
        <taxon>Lachnospirales</taxon>
        <taxon>Lachnospiraceae</taxon>
        <taxon>Hungatella</taxon>
    </lineage>
</organism>
<evidence type="ECO:0000313" key="8">
    <source>
        <dbReference type="Proteomes" id="UP000263014"/>
    </source>
</evidence>
<feature type="transmembrane region" description="Helical" evidence="1">
    <location>
        <begin position="122"/>
        <end position="142"/>
    </location>
</feature>